<proteinExistence type="predicted"/>
<comment type="caution">
    <text evidence="1">The sequence shown here is derived from an EMBL/GenBank/DDBJ whole genome shotgun (WGS) entry which is preliminary data.</text>
</comment>
<dbReference type="EMBL" id="ML986578">
    <property type="protein sequence ID" value="KAF2270849.1"/>
    <property type="molecule type" value="Genomic_DNA"/>
</dbReference>
<protein>
    <submittedName>
        <fullName evidence="1">Uncharacterized protein</fullName>
    </submittedName>
</protein>
<sequence>MLGRMRQQCRDGIWMSPAGPELQQQACLSIANHSSSAQLHAASRNMLQILDRRRVRHADERSDLSPSALWCCTANAQGNAAGWSIFDALAPRQKEGDSSYATSSQRLHAAAHFPDCLRFSPQLEAEIRVQHLVSSHFHLAPKLPPSRARRVYGAHPTARFPRALWSQKPYSRAVLAPLRDKFSSSCGALETALLDHDICQLTPSQLQQRQQQETPHLPNHIASLRSHWSLASVEKLSPGPAAVRYDATVPQHLTCVHPMKQTVHIIAPLNP</sequence>
<evidence type="ECO:0000313" key="2">
    <source>
        <dbReference type="Proteomes" id="UP000800093"/>
    </source>
</evidence>
<dbReference type="Proteomes" id="UP000800093">
    <property type="component" value="Unassembled WGS sequence"/>
</dbReference>
<gene>
    <name evidence="1" type="ORF">CC78DRAFT_573208</name>
</gene>
<organism evidence="1 2">
    <name type="scientific">Lojkania enalia</name>
    <dbReference type="NCBI Taxonomy" id="147567"/>
    <lineage>
        <taxon>Eukaryota</taxon>
        <taxon>Fungi</taxon>
        <taxon>Dikarya</taxon>
        <taxon>Ascomycota</taxon>
        <taxon>Pezizomycotina</taxon>
        <taxon>Dothideomycetes</taxon>
        <taxon>Pleosporomycetidae</taxon>
        <taxon>Pleosporales</taxon>
        <taxon>Pleosporales incertae sedis</taxon>
        <taxon>Lojkania</taxon>
    </lineage>
</organism>
<reference evidence="2" key="1">
    <citation type="journal article" date="2020" name="Stud. Mycol.">
        <title>101 Dothideomycetes genomes: A test case for predicting lifestyles and emergence of pathogens.</title>
        <authorList>
            <person name="Haridas S."/>
            <person name="Albert R."/>
            <person name="Binder M."/>
            <person name="Bloem J."/>
            <person name="LaButti K."/>
            <person name="Salamov A."/>
            <person name="Andreopoulos B."/>
            <person name="Baker S."/>
            <person name="Barry K."/>
            <person name="Bills G."/>
            <person name="Bluhm B."/>
            <person name="Cannon C."/>
            <person name="Castanera R."/>
            <person name="Culley D."/>
            <person name="Daum C."/>
            <person name="Ezra D."/>
            <person name="Gonzalez J."/>
            <person name="Henrissat B."/>
            <person name="Kuo A."/>
            <person name="Liang C."/>
            <person name="Lipzen A."/>
            <person name="Lutzoni F."/>
            <person name="Magnuson J."/>
            <person name="Mondo S."/>
            <person name="Nolan M."/>
            <person name="Ohm R."/>
            <person name="Pangilinan J."/>
            <person name="Park H.-J."/>
            <person name="Ramirez L."/>
            <person name="Alfaro M."/>
            <person name="Sun H."/>
            <person name="Tritt A."/>
            <person name="Yoshinaga Y."/>
            <person name="Zwiers L.-H."/>
            <person name="Turgeon B."/>
            <person name="Goodwin S."/>
            <person name="Spatafora J."/>
            <person name="Crous P."/>
            <person name="Grigoriev I."/>
        </authorList>
    </citation>
    <scope>NUCLEOTIDE SEQUENCE [LARGE SCALE GENOMIC DNA]</scope>
    <source>
        <strain evidence="2">CBS 304.66</strain>
    </source>
</reference>
<accession>A0A9P4TRW4</accession>
<keyword evidence="2" id="KW-1185">Reference proteome</keyword>
<evidence type="ECO:0000313" key="1">
    <source>
        <dbReference type="EMBL" id="KAF2270849.1"/>
    </source>
</evidence>
<name>A0A9P4TRW4_9PLEO</name>
<dbReference type="AlphaFoldDB" id="A0A9P4TRW4"/>